<feature type="compositionally biased region" description="Basic residues" evidence="6">
    <location>
        <begin position="1"/>
        <end position="23"/>
    </location>
</feature>
<comment type="function">
    <text evidence="4">Binds to the 23S rRNA.</text>
</comment>
<dbReference type="InterPro" id="IPR001196">
    <property type="entry name" value="Ribosomal_uL15_CS"/>
</dbReference>
<gene>
    <name evidence="4" type="primary">rplO</name>
    <name evidence="8" type="ORF">A2806_04580</name>
</gene>
<name>A0A1G2PMH2_9BACT</name>
<organism evidence="8 9">
    <name type="scientific">Candidatus Terrybacteria bacterium RIFCSPHIGHO2_01_FULL_48_17</name>
    <dbReference type="NCBI Taxonomy" id="1802362"/>
    <lineage>
        <taxon>Bacteria</taxon>
        <taxon>Candidatus Terryibacteriota</taxon>
    </lineage>
</organism>
<keyword evidence="2 4" id="KW-0689">Ribosomal protein</keyword>
<protein>
    <recommendedName>
        <fullName evidence="4">Large ribosomal subunit protein uL15</fullName>
    </recommendedName>
</protein>
<dbReference type="Proteomes" id="UP000177629">
    <property type="component" value="Unassembled WGS sequence"/>
</dbReference>
<keyword evidence="4" id="KW-0699">rRNA-binding</keyword>
<dbReference type="InterPro" id="IPR005749">
    <property type="entry name" value="Ribosomal_uL15_bac-type"/>
</dbReference>
<dbReference type="PANTHER" id="PTHR12934:SF11">
    <property type="entry name" value="LARGE RIBOSOMAL SUBUNIT PROTEIN UL15M"/>
    <property type="match status" value="1"/>
</dbReference>
<evidence type="ECO:0000313" key="9">
    <source>
        <dbReference type="Proteomes" id="UP000177629"/>
    </source>
</evidence>
<evidence type="ECO:0000256" key="5">
    <source>
        <dbReference type="RuleBase" id="RU003888"/>
    </source>
</evidence>
<reference evidence="8 9" key="1">
    <citation type="journal article" date="2016" name="Nat. Commun.">
        <title>Thousands of microbial genomes shed light on interconnected biogeochemical processes in an aquifer system.</title>
        <authorList>
            <person name="Anantharaman K."/>
            <person name="Brown C.T."/>
            <person name="Hug L.A."/>
            <person name="Sharon I."/>
            <person name="Castelle C.J."/>
            <person name="Probst A.J."/>
            <person name="Thomas B.C."/>
            <person name="Singh A."/>
            <person name="Wilkins M.J."/>
            <person name="Karaoz U."/>
            <person name="Brodie E.L."/>
            <person name="Williams K.H."/>
            <person name="Hubbard S.S."/>
            <person name="Banfield J.F."/>
        </authorList>
    </citation>
    <scope>NUCLEOTIDE SEQUENCE [LARGE SCALE GENOMIC DNA]</scope>
</reference>
<evidence type="ECO:0000256" key="3">
    <source>
        <dbReference type="ARBA" id="ARBA00023274"/>
    </source>
</evidence>
<evidence type="ECO:0000256" key="6">
    <source>
        <dbReference type="SAM" id="MobiDB-lite"/>
    </source>
</evidence>
<sequence>MQLHHIKKPRNQKLSRRVGRGGKRGTYSGRGMKGQRSRAGAKIRPAVRDLIKKIPKLRGAEGRGTSPKKPLAPTIVLVERIQQHFRAGEKVTPRTLFAKGIVEKRLGKIPEVKLLGSGKISKKLLVSECQISSGARKAIEKAGGSIEKP</sequence>
<dbReference type="PROSITE" id="PS00475">
    <property type="entry name" value="RIBOSOMAL_L15"/>
    <property type="match status" value="1"/>
</dbReference>
<keyword evidence="3 4" id="KW-0687">Ribonucleoprotein</keyword>
<dbReference type="Pfam" id="PF00828">
    <property type="entry name" value="Ribosomal_L27A"/>
    <property type="match status" value="1"/>
</dbReference>
<dbReference type="AlphaFoldDB" id="A0A1G2PMH2"/>
<dbReference type="GO" id="GO:0019843">
    <property type="term" value="F:rRNA binding"/>
    <property type="evidence" value="ECO:0007669"/>
    <property type="project" value="UniProtKB-UniRule"/>
</dbReference>
<evidence type="ECO:0000256" key="4">
    <source>
        <dbReference type="HAMAP-Rule" id="MF_01341"/>
    </source>
</evidence>
<comment type="caution">
    <text evidence="8">The sequence shown here is derived from an EMBL/GenBank/DDBJ whole genome shotgun (WGS) entry which is preliminary data.</text>
</comment>
<evidence type="ECO:0000259" key="7">
    <source>
        <dbReference type="Pfam" id="PF00828"/>
    </source>
</evidence>
<dbReference type="InterPro" id="IPR030878">
    <property type="entry name" value="Ribosomal_uL15"/>
</dbReference>
<dbReference type="GO" id="GO:0015934">
    <property type="term" value="C:large ribosomal subunit"/>
    <property type="evidence" value="ECO:0007669"/>
    <property type="project" value="InterPro"/>
</dbReference>
<comment type="subunit">
    <text evidence="4">Part of the 50S ribosomal subunit.</text>
</comment>
<proteinExistence type="inferred from homology"/>
<dbReference type="InterPro" id="IPR021131">
    <property type="entry name" value="Ribosomal_uL15/eL18"/>
</dbReference>
<evidence type="ECO:0000256" key="1">
    <source>
        <dbReference type="ARBA" id="ARBA00007320"/>
    </source>
</evidence>
<evidence type="ECO:0000256" key="2">
    <source>
        <dbReference type="ARBA" id="ARBA00022980"/>
    </source>
</evidence>
<dbReference type="PANTHER" id="PTHR12934">
    <property type="entry name" value="50S RIBOSOMAL PROTEIN L15"/>
    <property type="match status" value="1"/>
</dbReference>
<feature type="domain" description="Large ribosomal subunit protein uL15/eL18" evidence="7">
    <location>
        <begin position="76"/>
        <end position="147"/>
    </location>
</feature>
<dbReference type="Gene3D" id="3.100.10.10">
    <property type="match status" value="1"/>
</dbReference>
<dbReference type="HAMAP" id="MF_01341">
    <property type="entry name" value="Ribosomal_uL15"/>
    <property type="match status" value="1"/>
</dbReference>
<comment type="similarity">
    <text evidence="1 4 5">Belongs to the universal ribosomal protein uL15 family.</text>
</comment>
<dbReference type="SUPFAM" id="SSF52080">
    <property type="entry name" value="Ribosomal proteins L15p and L18e"/>
    <property type="match status" value="1"/>
</dbReference>
<dbReference type="STRING" id="1802362.A2806_04580"/>
<dbReference type="GO" id="GO:0003735">
    <property type="term" value="F:structural constituent of ribosome"/>
    <property type="evidence" value="ECO:0007669"/>
    <property type="project" value="InterPro"/>
</dbReference>
<dbReference type="GO" id="GO:0006412">
    <property type="term" value="P:translation"/>
    <property type="evidence" value="ECO:0007669"/>
    <property type="project" value="UniProtKB-UniRule"/>
</dbReference>
<accession>A0A1G2PMH2</accession>
<feature type="region of interest" description="Disordered" evidence="6">
    <location>
        <begin position="1"/>
        <end position="45"/>
    </location>
</feature>
<keyword evidence="4" id="KW-0694">RNA-binding</keyword>
<evidence type="ECO:0000313" key="8">
    <source>
        <dbReference type="EMBL" id="OHA48939.1"/>
    </source>
</evidence>
<dbReference type="EMBL" id="MHSS01000002">
    <property type="protein sequence ID" value="OHA48939.1"/>
    <property type="molecule type" value="Genomic_DNA"/>
</dbReference>
<dbReference type="InterPro" id="IPR036227">
    <property type="entry name" value="Ribosomal_uL15/eL18_sf"/>
</dbReference>